<dbReference type="PANTHER" id="PTHR16223">
    <property type="entry name" value="TRANSCRIPTION FACTOR BHLH83-RELATED"/>
    <property type="match status" value="1"/>
</dbReference>
<protein>
    <recommendedName>
        <fullName evidence="7">BHLH domain-containing protein</fullName>
    </recommendedName>
</protein>
<dbReference type="SMART" id="SM00353">
    <property type="entry name" value="HLH"/>
    <property type="match status" value="1"/>
</dbReference>
<evidence type="ECO:0000259" key="7">
    <source>
        <dbReference type="PROSITE" id="PS50888"/>
    </source>
</evidence>
<comment type="subcellular location">
    <subcellularLocation>
        <location evidence="1">Nucleus</location>
    </subcellularLocation>
</comment>
<evidence type="ECO:0000313" key="9">
    <source>
        <dbReference type="Proteomes" id="UP001642487"/>
    </source>
</evidence>
<evidence type="ECO:0000256" key="5">
    <source>
        <dbReference type="ARBA" id="ARBA00023242"/>
    </source>
</evidence>
<keyword evidence="5" id="KW-0539">Nucleus</keyword>
<keyword evidence="3" id="KW-0238">DNA-binding</keyword>
<feature type="compositionally biased region" description="Basic and acidic residues" evidence="6">
    <location>
        <begin position="37"/>
        <end position="51"/>
    </location>
</feature>
<dbReference type="SUPFAM" id="SSF47459">
    <property type="entry name" value="HLH, helix-loop-helix DNA-binding domain"/>
    <property type="match status" value="1"/>
</dbReference>
<dbReference type="InterPro" id="IPR011598">
    <property type="entry name" value="bHLH_dom"/>
</dbReference>
<evidence type="ECO:0000313" key="8">
    <source>
        <dbReference type="EMBL" id="CAK9322875.1"/>
    </source>
</evidence>
<keyword evidence="9" id="KW-1185">Reference proteome</keyword>
<evidence type="ECO:0000256" key="6">
    <source>
        <dbReference type="SAM" id="MobiDB-lite"/>
    </source>
</evidence>
<evidence type="ECO:0000256" key="3">
    <source>
        <dbReference type="ARBA" id="ARBA00023125"/>
    </source>
</evidence>
<feature type="region of interest" description="Disordered" evidence="6">
    <location>
        <begin position="37"/>
        <end position="78"/>
    </location>
</feature>
<dbReference type="EMBL" id="OZ021739">
    <property type="protein sequence ID" value="CAK9322875.1"/>
    <property type="molecule type" value="Genomic_DNA"/>
</dbReference>
<dbReference type="Proteomes" id="UP001642487">
    <property type="component" value="Chromosome 5"/>
</dbReference>
<dbReference type="PANTHER" id="PTHR16223:SF125">
    <property type="entry name" value="OS08G0506700 PROTEIN"/>
    <property type="match status" value="1"/>
</dbReference>
<evidence type="ECO:0000256" key="1">
    <source>
        <dbReference type="ARBA" id="ARBA00004123"/>
    </source>
</evidence>
<dbReference type="InterPro" id="IPR036638">
    <property type="entry name" value="HLH_DNA-bd_sf"/>
</dbReference>
<accession>A0ABP0YQS8</accession>
<evidence type="ECO:0000256" key="4">
    <source>
        <dbReference type="ARBA" id="ARBA00023163"/>
    </source>
</evidence>
<keyword evidence="2" id="KW-0805">Transcription regulation</keyword>
<organism evidence="8 9">
    <name type="scientific">Citrullus colocynthis</name>
    <name type="common">colocynth</name>
    <dbReference type="NCBI Taxonomy" id="252529"/>
    <lineage>
        <taxon>Eukaryota</taxon>
        <taxon>Viridiplantae</taxon>
        <taxon>Streptophyta</taxon>
        <taxon>Embryophyta</taxon>
        <taxon>Tracheophyta</taxon>
        <taxon>Spermatophyta</taxon>
        <taxon>Magnoliopsida</taxon>
        <taxon>eudicotyledons</taxon>
        <taxon>Gunneridae</taxon>
        <taxon>Pentapetalae</taxon>
        <taxon>rosids</taxon>
        <taxon>fabids</taxon>
        <taxon>Cucurbitales</taxon>
        <taxon>Cucurbitaceae</taxon>
        <taxon>Benincaseae</taxon>
        <taxon>Citrullus</taxon>
    </lineage>
</organism>
<dbReference type="Gene3D" id="4.10.280.10">
    <property type="entry name" value="Helix-loop-helix DNA-binding domain"/>
    <property type="match status" value="1"/>
</dbReference>
<name>A0ABP0YQS8_9ROSI</name>
<dbReference type="InterPro" id="IPR045843">
    <property type="entry name" value="IND-like"/>
</dbReference>
<dbReference type="PROSITE" id="PS50888">
    <property type="entry name" value="BHLH"/>
    <property type="match status" value="1"/>
</dbReference>
<feature type="domain" description="BHLH" evidence="7">
    <location>
        <begin position="293"/>
        <end position="343"/>
    </location>
</feature>
<evidence type="ECO:0000256" key="2">
    <source>
        <dbReference type="ARBA" id="ARBA00023015"/>
    </source>
</evidence>
<keyword evidence="4" id="KW-0804">Transcription</keyword>
<gene>
    <name evidence="8" type="ORF">CITCOLO1_LOCUS15041</name>
</gene>
<proteinExistence type="predicted"/>
<reference evidence="8 9" key="1">
    <citation type="submission" date="2024-03" db="EMBL/GenBank/DDBJ databases">
        <authorList>
            <person name="Gkanogiannis A."/>
            <person name="Becerra Lopez-Lavalle L."/>
        </authorList>
    </citation>
    <scope>NUCLEOTIDE SEQUENCE [LARGE SCALE GENOMIC DNA]</scope>
</reference>
<sequence>MGSNTHQSFQQPNSALLRFRSAPSSLFADFAQGIDSKRSNPFEGSESERLVSRFGNRGGGGNSNDSESPAAGNYSSGLPPHYPRLSSAVNCCCSSSSTTTSSSSSSSSSSSMCSSLGFLGPNLVRQSSSPAGVFSQLNQNGYGGGSFSRLSVNNNGGEVSPSSNRLNSQISFSSLLPSSLGMFPQISEQVVGNEKLVNSNNGETQFFTPSGFPFASWNESSQFSETFPDIKREPDSNKKLFSSSHQNGEIGNRVHLLSHHLSLPKNASDVASIEKLLQLQDAVPCRIRAKRGCATHPRSIAERVRRTRISERMRKLQDLVPNMDKQTNTADMLDLAVDYIKELQKQFKTLSDNRANCVCLNMQKSYQIK</sequence>
<dbReference type="Pfam" id="PF00010">
    <property type="entry name" value="HLH"/>
    <property type="match status" value="1"/>
</dbReference>